<dbReference type="PaxDb" id="3218-PP1S74_108V6.1"/>
<keyword evidence="3" id="KW-0285">Flavoprotein</keyword>
<keyword evidence="12" id="KW-1185">Reference proteome</keyword>
<keyword evidence="5" id="KW-0274">FAD</keyword>
<comment type="cofactor">
    <cofactor evidence="1">
        <name>FAD</name>
        <dbReference type="ChEBI" id="CHEBI:57692"/>
    </cofactor>
</comment>
<evidence type="ECO:0000313" key="10">
    <source>
        <dbReference type="EMBL" id="PNR57238.1"/>
    </source>
</evidence>
<feature type="signal peptide" evidence="8">
    <location>
        <begin position="1"/>
        <end position="21"/>
    </location>
</feature>
<feature type="chain" id="PRO_5044576471" description="Prenylcysteine lyase domain-containing protein" evidence="8">
    <location>
        <begin position="22"/>
        <end position="475"/>
    </location>
</feature>
<evidence type="ECO:0000313" key="11">
    <source>
        <dbReference type="EnsemblPlants" id="Pp3c3_10560V3.1"/>
    </source>
</evidence>
<dbReference type="PANTHER" id="PTHR15944:SF0">
    <property type="entry name" value="PRENYLCYSTEINE LYASE DOMAIN-CONTAINING PROTEIN"/>
    <property type="match status" value="1"/>
</dbReference>
<dbReference type="PROSITE" id="PS51257">
    <property type="entry name" value="PROKAR_LIPOPROTEIN"/>
    <property type="match status" value="1"/>
</dbReference>
<name>A0A2K1KTZ5_PHYPA</name>
<dbReference type="EnsemblPlants" id="Pp3c3_10560V3.2">
    <property type="protein sequence ID" value="Pp3c3_10560V3.2"/>
    <property type="gene ID" value="Pp3c3_10560"/>
</dbReference>
<dbReference type="Pfam" id="PF07156">
    <property type="entry name" value="Prenylcys_lyase"/>
    <property type="match status" value="1"/>
</dbReference>
<dbReference type="Pfam" id="PF13450">
    <property type="entry name" value="NAD_binding_8"/>
    <property type="match status" value="1"/>
</dbReference>
<evidence type="ECO:0000256" key="4">
    <source>
        <dbReference type="ARBA" id="ARBA00022729"/>
    </source>
</evidence>
<dbReference type="EnsemblPlants" id="Pp3c3_10560V3.1">
    <property type="protein sequence ID" value="Pp3c3_10560V3.1"/>
    <property type="gene ID" value="Pp3c3_10560"/>
</dbReference>
<dbReference type="AlphaFoldDB" id="A0A2K1KTZ5"/>
<sequence>MKKLCALVMILLVMACTPCHGQKDICIVGSGMGGASVAYFLKEYAQAPLQISIFEQSDRVGGRMSLVELEGDTFEAGGSVIHPKNLHSLKFTELLGLNRTTGDDDDSFGIWDGTQFVFQTARAGDSIFSKTFTQIMNTLSIMWRYGLSLWKMQTYTNGMLDNFMQIYKDDRPAFDTVEELLKSVDLYNRTQYTLEELLLEAGLSRLLIDELITVTMRINYGQNVSISGMAGAVSIAGSQGGLWAVVGGNWQLADGLIRHTNASLSLNHKVVSVTAVEEKYELAFEQGTATCDVVVMATPLDESKITFIPSVNLLKRHMQHTYTTFVRGLLNPGYFGATCNTIPDLIGTKEDSKIPFSSISVLKEYNATDKAYKIFSRAPFTDELLDLIFSTHRSTIRIDWPAYPHYSAPERFSPYVLDGKHLYYINTFESAASAIETAAVSAQNVARLVLSHLSAGSLRTPSVKGVSVQDVDDDL</sequence>
<evidence type="ECO:0000313" key="12">
    <source>
        <dbReference type="Proteomes" id="UP000006727"/>
    </source>
</evidence>
<comment type="similarity">
    <text evidence="2">Belongs to the prenylcysteine oxidase family.</text>
</comment>
<dbReference type="GO" id="GO:0030328">
    <property type="term" value="P:prenylcysteine catabolic process"/>
    <property type="evidence" value="ECO:0007669"/>
    <property type="project" value="InterPro"/>
</dbReference>
<keyword evidence="6" id="KW-0560">Oxidoreductase</keyword>
<accession>A0A2K1KTZ5</accession>
<evidence type="ECO:0000256" key="3">
    <source>
        <dbReference type="ARBA" id="ARBA00022630"/>
    </source>
</evidence>
<dbReference type="EMBL" id="ABEU02000003">
    <property type="protein sequence ID" value="PNR57238.1"/>
    <property type="molecule type" value="Genomic_DNA"/>
</dbReference>
<dbReference type="GO" id="GO:0001735">
    <property type="term" value="F:prenylcysteine oxidase activity"/>
    <property type="evidence" value="ECO:0000318"/>
    <property type="project" value="GO_Central"/>
</dbReference>
<dbReference type="InterPro" id="IPR010795">
    <property type="entry name" value="Prenylcys_lyase"/>
</dbReference>
<dbReference type="Proteomes" id="UP000006727">
    <property type="component" value="Chromosome 3"/>
</dbReference>
<protein>
    <recommendedName>
        <fullName evidence="9">Prenylcysteine lyase domain-containing protein</fullName>
    </recommendedName>
</protein>
<evidence type="ECO:0000256" key="2">
    <source>
        <dbReference type="ARBA" id="ARBA00009967"/>
    </source>
</evidence>
<evidence type="ECO:0000259" key="9">
    <source>
        <dbReference type="Pfam" id="PF07156"/>
    </source>
</evidence>
<dbReference type="RefSeq" id="XP_024370025.1">
    <property type="nucleotide sequence ID" value="XM_024514257.2"/>
</dbReference>
<dbReference type="InterPro" id="IPR036188">
    <property type="entry name" value="FAD/NAD-bd_sf"/>
</dbReference>
<reference evidence="11" key="3">
    <citation type="submission" date="2020-12" db="UniProtKB">
        <authorList>
            <consortium name="EnsemblPlants"/>
        </authorList>
    </citation>
    <scope>IDENTIFICATION</scope>
</reference>
<dbReference type="GO" id="GO:0030327">
    <property type="term" value="P:prenylated protein catabolic process"/>
    <property type="evidence" value="ECO:0000318"/>
    <property type="project" value="GO_Central"/>
</dbReference>
<dbReference type="PIRSF" id="PIRSF036292">
    <property type="entry name" value="Prenylcysteine_oxidase"/>
    <property type="match status" value="1"/>
</dbReference>
<evidence type="ECO:0000256" key="7">
    <source>
        <dbReference type="ARBA" id="ARBA00023180"/>
    </source>
</evidence>
<dbReference type="STRING" id="3218.A0A2K1KTZ5"/>
<gene>
    <name evidence="11" type="primary">LOC112279627</name>
    <name evidence="10" type="ORF">PHYPA_004231</name>
</gene>
<evidence type="ECO:0000256" key="1">
    <source>
        <dbReference type="ARBA" id="ARBA00001974"/>
    </source>
</evidence>
<reference evidence="10 12" key="1">
    <citation type="journal article" date="2008" name="Science">
        <title>The Physcomitrella genome reveals evolutionary insights into the conquest of land by plants.</title>
        <authorList>
            <person name="Rensing S."/>
            <person name="Lang D."/>
            <person name="Zimmer A."/>
            <person name="Terry A."/>
            <person name="Salamov A."/>
            <person name="Shapiro H."/>
            <person name="Nishiyama T."/>
            <person name="Perroud P.-F."/>
            <person name="Lindquist E."/>
            <person name="Kamisugi Y."/>
            <person name="Tanahashi T."/>
            <person name="Sakakibara K."/>
            <person name="Fujita T."/>
            <person name="Oishi K."/>
            <person name="Shin-I T."/>
            <person name="Kuroki Y."/>
            <person name="Toyoda A."/>
            <person name="Suzuki Y."/>
            <person name="Hashimoto A."/>
            <person name="Yamaguchi K."/>
            <person name="Sugano A."/>
            <person name="Kohara Y."/>
            <person name="Fujiyama A."/>
            <person name="Anterola A."/>
            <person name="Aoki S."/>
            <person name="Ashton N."/>
            <person name="Barbazuk W.B."/>
            <person name="Barker E."/>
            <person name="Bennetzen J."/>
            <person name="Bezanilla M."/>
            <person name="Blankenship R."/>
            <person name="Cho S.H."/>
            <person name="Dutcher S."/>
            <person name="Estelle M."/>
            <person name="Fawcett J.A."/>
            <person name="Gundlach H."/>
            <person name="Hanada K."/>
            <person name="Heyl A."/>
            <person name="Hicks K.A."/>
            <person name="Hugh J."/>
            <person name="Lohr M."/>
            <person name="Mayer K."/>
            <person name="Melkozernov A."/>
            <person name="Murata T."/>
            <person name="Nelson D."/>
            <person name="Pils B."/>
            <person name="Prigge M."/>
            <person name="Reiss B."/>
            <person name="Renner T."/>
            <person name="Rombauts S."/>
            <person name="Rushton P."/>
            <person name="Sanderfoot A."/>
            <person name="Schween G."/>
            <person name="Shiu S.-H."/>
            <person name="Stueber K."/>
            <person name="Theodoulou F.L."/>
            <person name="Tu H."/>
            <person name="Van de Peer Y."/>
            <person name="Verrier P.J."/>
            <person name="Waters E."/>
            <person name="Wood A."/>
            <person name="Yang L."/>
            <person name="Cove D."/>
            <person name="Cuming A."/>
            <person name="Hasebe M."/>
            <person name="Lucas S."/>
            <person name="Mishler D.B."/>
            <person name="Reski R."/>
            <person name="Grigoriev I."/>
            <person name="Quatrano R.S."/>
            <person name="Boore J.L."/>
        </authorList>
    </citation>
    <scope>NUCLEOTIDE SEQUENCE [LARGE SCALE GENOMIC DNA]</scope>
    <source>
        <strain evidence="11 12">cv. Gransden 2004</strain>
    </source>
</reference>
<dbReference type="Gene3D" id="3.50.50.60">
    <property type="entry name" value="FAD/NAD(P)-binding domain"/>
    <property type="match status" value="1"/>
</dbReference>
<dbReference type="Gramene" id="Pp3c3_10560V3.2">
    <property type="protein sequence ID" value="Pp3c3_10560V3.2"/>
    <property type="gene ID" value="Pp3c3_10560"/>
</dbReference>
<keyword evidence="7" id="KW-0325">Glycoprotein</keyword>
<dbReference type="SUPFAM" id="SSF51905">
    <property type="entry name" value="FAD/NAD(P)-binding domain"/>
    <property type="match status" value="1"/>
</dbReference>
<reference evidence="10 12" key="2">
    <citation type="journal article" date="2018" name="Plant J.">
        <title>The Physcomitrella patens chromosome-scale assembly reveals moss genome structure and evolution.</title>
        <authorList>
            <person name="Lang D."/>
            <person name="Ullrich K.K."/>
            <person name="Murat F."/>
            <person name="Fuchs J."/>
            <person name="Jenkins J."/>
            <person name="Haas F.B."/>
            <person name="Piednoel M."/>
            <person name="Gundlach H."/>
            <person name="Van Bel M."/>
            <person name="Meyberg R."/>
            <person name="Vives C."/>
            <person name="Morata J."/>
            <person name="Symeonidi A."/>
            <person name="Hiss M."/>
            <person name="Muchero W."/>
            <person name="Kamisugi Y."/>
            <person name="Saleh O."/>
            <person name="Blanc G."/>
            <person name="Decker E.L."/>
            <person name="van Gessel N."/>
            <person name="Grimwood J."/>
            <person name="Hayes R.D."/>
            <person name="Graham S.W."/>
            <person name="Gunter L.E."/>
            <person name="McDaniel S.F."/>
            <person name="Hoernstein S.N.W."/>
            <person name="Larsson A."/>
            <person name="Li F.W."/>
            <person name="Perroud P.F."/>
            <person name="Phillips J."/>
            <person name="Ranjan P."/>
            <person name="Rokshar D.S."/>
            <person name="Rothfels C.J."/>
            <person name="Schneider L."/>
            <person name="Shu S."/>
            <person name="Stevenson D.W."/>
            <person name="Thummler F."/>
            <person name="Tillich M."/>
            <person name="Villarreal Aguilar J.C."/>
            <person name="Widiez T."/>
            <person name="Wong G.K."/>
            <person name="Wymore A."/>
            <person name="Zhang Y."/>
            <person name="Zimmer A.D."/>
            <person name="Quatrano R.S."/>
            <person name="Mayer K.F.X."/>
            <person name="Goodstein D."/>
            <person name="Casacuberta J.M."/>
            <person name="Vandepoele K."/>
            <person name="Reski R."/>
            <person name="Cuming A.C."/>
            <person name="Tuskan G.A."/>
            <person name="Maumus F."/>
            <person name="Salse J."/>
            <person name="Schmutz J."/>
            <person name="Rensing S.A."/>
        </authorList>
    </citation>
    <scope>NUCLEOTIDE SEQUENCE [LARGE SCALE GENOMIC DNA]</scope>
    <source>
        <strain evidence="11 12">cv. Gransden 2004</strain>
    </source>
</reference>
<dbReference type="InterPro" id="IPR017046">
    <property type="entry name" value="Prenylcysteine_Oxase1"/>
</dbReference>
<evidence type="ECO:0000256" key="6">
    <source>
        <dbReference type="ARBA" id="ARBA00023002"/>
    </source>
</evidence>
<dbReference type="OrthoDB" id="437369at2759"/>
<dbReference type="GO" id="GO:0009738">
    <property type="term" value="P:abscisic acid-activated signaling pathway"/>
    <property type="evidence" value="ECO:0007669"/>
    <property type="project" value="EnsemblPlants"/>
</dbReference>
<keyword evidence="4 8" id="KW-0732">Signal</keyword>
<dbReference type="FunFam" id="3.50.50.60:FF:000430">
    <property type="entry name" value="Farnesylcysteine lyase"/>
    <property type="match status" value="1"/>
</dbReference>
<proteinExistence type="inferred from homology"/>
<evidence type="ECO:0000256" key="5">
    <source>
        <dbReference type="ARBA" id="ARBA00022827"/>
    </source>
</evidence>
<evidence type="ECO:0000256" key="8">
    <source>
        <dbReference type="SAM" id="SignalP"/>
    </source>
</evidence>
<dbReference type="OMA" id="SIGIWDG"/>
<dbReference type="GO" id="GO:0045338">
    <property type="term" value="P:farnesyl diphosphate metabolic process"/>
    <property type="evidence" value="ECO:0007669"/>
    <property type="project" value="EnsemblPlants"/>
</dbReference>
<dbReference type="PANTHER" id="PTHR15944">
    <property type="entry name" value="FARNESYLCYSTEINE LYASE"/>
    <property type="match status" value="1"/>
</dbReference>
<dbReference type="Gramene" id="Pp3c3_10560V3.1">
    <property type="protein sequence ID" value="Pp3c3_10560V3.1"/>
    <property type="gene ID" value="Pp3c3_10560"/>
</dbReference>
<dbReference type="GeneID" id="112279627"/>
<organism evidence="10">
    <name type="scientific">Physcomitrium patens</name>
    <name type="common">Spreading-leaved earth moss</name>
    <name type="synonym">Physcomitrella patens</name>
    <dbReference type="NCBI Taxonomy" id="3218"/>
    <lineage>
        <taxon>Eukaryota</taxon>
        <taxon>Viridiplantae</taxon>
        <taxon>Streptophyta</taxon>
        <taxon>Embryophyta</taxon>
        <taxon>Bryophyta</taxon>
        <taxon>Bryophytina</taxon>
        <taxon>Bryopsida</taxon>
        <taxon>Funariidae</taxon>
        <taxon>Funariales</taxon>
        <taxon>Funariaceae</taxon>
        <taxon>Physcomitrium</taxon>
    </lineage>
</organism>
<feature type="domain" description="Prenylcysteine lyase" evidence="9">
    <location>
        <begin position="129"/>
        <end position="455"/>
    </location>
</feature>